<dbReference type="Gene3D" id="1.10.10.2420">
    <property type="match status" value="1"/>
</dbReference>
<dbReference type="InterPro" id="IPR020058">
    <property type="entry name" value="Glu/Gln-tRNA-synth_Ib_cat-dom"/>
</dbReference>
<feature type="domain" description="tRNA synthetases class I (E and Q) anti-codon binding" evidence="14">
    <location>
        <begin position="669"/>
        <end position="742"/>
    </location>
</feature>
<dbReference type="GO" id="GO:0005524">
    <property type="term" value="F:ATP binding"/>
    <property type="evidence" value="ECO:0007669"/>
    <property type="project" value="UniProtKB-KW"/>
</dbReference>
<evidence type="ECO:0000256" key="2">
    <source>
        <dbReference type="ARBA" id="ARBA00012836"/>
    </source>
</evidence>
<keyword evidence="4 9" id="KW-0547">Nucleotide-binding</keyword>
<evidence type="ECO:0000259" key="14">
    <source>
        <dbReference type="Pfam" id="PF20974"/>
    </source>
</evidence>
<keyword evidence="5 9" id="KW-0067">ATP-binding</keyword>
<dbReference type="FunFam" id="2.40.240.10:FF:000007">
    <property type="entry name" value="Glutamine--tRNA ligase"/>
    <property type="match status" value="1"/>
</dbReference>
<dbReference type="FunFam" id="3.90.800.10:FF:000001">
    <property type="entry name" value="Glutamine--tRNA ligase"/>
    <property type="match status" value="1"/>
</dbReference>
<organism evidence="15 16">
    <name type="scientific">Tetrahymena thermophila (strain SB210)</name>
    <dbReference type="NCBI Taxonomy" id="312017"/>
    <lineage>
        <taxon>Eukaryota</taxon>
        <taxon>Sar</taxon>
        <taxon>Alveolata</taxon>
        <taxon>Ciliophora</taxon>
        <taxon>Intramacronucleata</taxon>
        <taxon>Oligohymenophorea</taxon>
        <taxon>Hymenostomatida</taxon>
        <taxon>Tetrahymenina</taxon>
        <taxon>Tetrahymenidae</taxon>
        <taxon>Tetrahymena</taxon>
    </lineage>
</organism>
<sequence>MESLAERLKAFSIDEKQIADILKNKKICESIEKVLNLSGINSADKKRGNLLYGIATKITPSIEEFRQTLTKYVVEDKIANQNHLDYTISYIDTAIKKEGSIATEVLEKNCGIGVNMTDAQISQKIKEYLTSKKEVLEKIRYTLSISDYLKALREIVPFAEGKLLSTEFKVQLEAIIGPETEQDKQMKADLLKKKAKEESNKHKKVETAATEQEVEEPKKKLGDIFNARDLASSRNTPELIKQRNEQFGDVILTRFPPEPNGYLHIGHAKSINFNFGIASEYNGQCYLRFDDTNPEKENMEYINSIKDNVKWLGRTPFKTTYSSDNFEILYQCAIKLIKKGFAFVCHQNKEESRKFREQGIPSPYRDRPVEENLRIFEEMRLGLWDEGAAVLRAKIDYKSPNTTLRDPAIYRIRYVSHPHAGSKWCIYPLYDYTHPICDSLEGITYSLCTLEFEIRRELYYWYLEKLDMYRPYVWEFSRLNVSNTVLSKRKLQALVFGNHVKGWDDPRLLTIQGMRRRGYTPEGINAFCDLVSVTRNGNENVIGFQLLEHCIRKDLDNTTKRTMAVIDPVKVTITNLPDTYEQVLEAPDFPTQVERGSHKISFTNSVYVEREDTQLKDHKDFFGLAPGKVVGLKYAGVVKCIDVKAKDGVVTEVVAEFIKDDPPKPKTYLNWVSAKEAFDCEVRIYNSLFTEDPTSSDKEFLELLNPNSLVFKSGAKINKNIIPELQHLSRFQFERQGYFAIDFDSDITKKTFVWNKIVGLSDTGKQKALQRVAQA</sequence>
<feature type="domain" description="Glutamyl/glutaminyl-tRNA synthetase class Ib catalytic" evidence="11">
    <location>
        <begin position="251"/>
        <end position="556"/>
    </location>
</feature>
<evidence type="ECO:0000256" key="8">
    <source>
        <dbReference type="ARBA" id="ARBA00048270"/>
    </source>
</evidence>
<feature type="region of interest" description="Disordered" evidence="10">
    <location>
        <begin position="194"/>
        <end position="213"/>
    </location>
</feature>
<dbReference type="NCBIfam" id="TIGR00440">
    <property type="entry name" value="glnS"/>
    <property type="match status" value="1"/>
</dbReference>
<dbReference type="HOGENOM" id="CLU_001882_2_3_1"/>
<evidence type="ECO:0000256" key="3">
    <source>
        <dbReference type="ARBA" id="ARBA00022598"/>
    </source>
</evidence>
<dbReference type="SUPFAM" id="SSF50715">
    <property type="entry name" value="Ribosomal protein L25-like"/>
    <property type="match status" value="1"/>
</dbReference>
<dbReference type="GeneID" id="7835114"/>
<feature type="domain" description="Glutaminyl-tRNA synthetase class Ib non-specific RNA-binding" evidence="13">
    <location>
        <begin position="2"/>
        <end position="160"/>
    </location>
</feature>
<evidence type="ECO:0000256" key="7">
    <source>
        <dbReference type="ARBA" id="ARBA00023146"/>
    </source>
</evidence>
<dbReference type="FunFam" id="3.40.50.620:FF:000037">
    <property type="entry name" value="Glutamine--tRNA ligase cytoplasmic"/>
    <property type="match status" value="1"/>
</dbReference>
<evidence type="ECO:0000259" key="12">
    <source>
        <dbReference type="Pfam" id="PF03950"/>
    </source>
</evidence>
<dbReference type="FunFam" id="1.10.8.1290:FF:000002">
    <property type="entry name" value="Glutamine--tRNA ligase cytoplasmic"/>
    <property type="match status" value="1"/>
</dbReference>
<keyword evidence="6 9" id="KW-0648">Protein biosynthesis</keyword>
<dbReference type="InterPro" id="IPR004514">
    <property type="entry name" value="Gln-tRNA-synth"/>
</dbReference>
<evidence type="ECO:0000313" key="16">
    <source>
        <dbReference type="Proteomes" id="UP000009168"/>
    </source>
</evidence>
<evidence type="ECO:0000313" key="15">
    <source>
        <dbReference type="EMBL" id="EAR87300.2"/>
    </source>
</evidence>
<dbReference type="InterPro" id="IPR020059">
    <property type="entry name" value="Glu/Gln-tRNA-synth_Ib_codon-bd"/>
</dbReference>
<comment type="similarity">
    <text evidence="1 9">Belongs to the class-I aminoacyl-tRNA synthetase family.</text>
</comment>
<dbReference type="InterPro" id="IPR050132">
    <property type="entry name" value="Gln/Glu-tRNA_Ligase"/>
</dbReference>
<dbReference type="OMA" id="TWCIYPM"/>
<dbReference type="GO" id="GO:0005829">
    <property type="term" value="C:cytosol"/>
    <property type="evidence" value="ECO:0007669"/>
    <property type="project" value="TreeGrafter"/>
</dbReference>
<evidence type="ECO:0000256" key="6">
    <source>
        <dbReference type="ARBA" id="ARBA00022917"/>
    </source>
</evidence>
<dbReference type="InterPro" id="IPR020056">
    <property type="entry name" value="Rbsml_bL25/Gln-tRNA_synth_N"/>
</dbReference>
<evidence type="ECO:0000256" key="5">
    <source>
        <dbReference type="ARBA" id="ARBA00022840"/>
    </source>
</evidence>
<dbReference type="Pfam" id="PF04558">
    <property type="entry name" value="tRNA_synt_1c_R1"/>
    <property type="match status" value="1"/>
</dbReference>
<dbReference type="InterPro" id="IPR007639">
    <property type="entry name" value="Gln-tRNA-synth_Ib_RNA-bd_N"/>
</dbReference>
<evidence type="ECO:0000259" key="11">
    <source>
        <dbReference type="Pfam" id="PF00749"/>
    </source>
</evidence>
<dbReference type="InterPro" id="IPR000924">
    <property type="entry name" value="Glu/Gln-tRNA-synth"/>
</dbReference>
<evidence type="ECO:0000256" key="10">
    <source>
        <dbReference type="SAM" id="MobiDB-lite"/>
    </source>
</evidence>
<keyword evidence="16" id="KW-1185">Reference proteome</keyword>
<dbReference type="InterPro" id="IPR011035">
    <property type="entry name" value="Ribosomal_bL25/Gln-tRNA_synth"/>
</dbReference>
<keyword evidence="7 9" id="KW-0030">Aminoacyl-tRNA synthetase</keyword>
<dbReference type="Gene3D" id="3.40.50.620">
    <property type="entry name" value="HUPs"/>
    <property type="match status" value="1"/>
</dbReference>
<feature type="domain" description="Glutamyl/glutaminyl-tRNA synthetase class Ib anti-codon binding" evidence="12">
    <location>
        <begin position="560"/>
        <end position="656"/>
    </location>
</feature>
<dbReference type="InterPro" id="IPR001412">
    <property type="entry name" value="aa-tRNA-synth_I_CS"/>
</dbReference>
<dbReference type="Gene3D" id="2.40.240.10">
    <property type="entry name" value="Ribosomal Protein L25, Chain P"/>
    <property type="match status" value="2"/>
</dbReference>
<dbReference type="InterPro" id="IPR049437">
    <property type="entry name" value="tRNA-synt_1c_C2"/>
</dbReference>
<name>I7M6U9_TETTS</name>
<dbReference type="InterPro" id="IPR014729">
    <property type="entry name" value="Rossmann-like_a/b/a_fold"/>
</dbReference>
<dbReference type="PANTHER" id="PTHR43097">
    <property type="entry name" value="GLUTAMINE-TRNA LIGASE"/>
    <property type="match status" value="1"/>
</dbReference>
<dbReference type="InParanoid" id="I7M6U9"/>
<evidence type="ECO:0000256" key="9">
    <source>
        <dbReference type="RuleBase" id="RU363037"/>
    </source>
</evidence>
<dbReference type="RefSeq" id="XP_001007545.2">
    <property type="nucleotide sequence ID" value="XM_001007545.3"/>
</dbReference>
<dbReference type="AlphaFoldDB" id="I7M6U9"/>
<dbReference type="Pfam" id="PF00749">
    <property type="entry name" value="tRNA-synt_1c"/>
    <property type="match status" value="1"/>
</dbReference>
<dbReference type="FunFam" id="1.10.1160.10:FF:000001">
    <property type="entry name" value="Glutamine--tRNA ligase"/>
    <property type="match status" value="1"/>
</dbReference>
<dbReference type="Gene3D" id="1.10.8.1290">
    <property type="entry name" value="Glutaminyl-tRNA synthetase, non-specific RNA binding region part 1, domain 1"/>
    <property type="match status" value="1"/>
</dbReference>
<reference evidence="16" key="1">
    <citation type="journal article" date="2006" name="PLoS Biol.">
        <title>Macronuclear genome sequence of the ciliate Tetrahymena thermophila, a model eukaryote.</title>
        <authorList>
            <person name="Eisen J.A."/>
            <person name="Coyne R.S."/>
            <person name="Wu M."/>
            <person name="Wu D."/>
            <person name="Thiagarajan M."/>
            <person name="Wortman J.R."/>
            <person name="Badger J.H."/>
            <person name="Ren Q."/>
            <person name="Amedeo P."/>
            <person name="Jones K.M."/>
            <person name="Tallon L.J."/>
            <person name="Delcher A.L."/>
            <person name="Salzberg S.L."/>
            <person name="Silva J.C."/>
            <person name="Haas B.J."/>
            <person name="Majoros W.H."/>
            <person name="Farzad M."/>
            <person name="Carlton J.M."/>
            <person name="Smith R.K. Jr."/>
            <person name="Garg J."/>
            <person name="Pearlman R.E."/>
            <person name="Karrer K.M."/>
            <person name="Sun L."/>
            <person name="Manning G."/>
            <person name="Elde N.C."/>
            <person name="Turkewitz A.P."/>
            <person name="Asai D.J."/>
            <person name="Wilkes D.E."/>
            <person name="Wang Y."/>
            <person name="Cai H."/>
            <person name="Collins K."/>
            <person name="Stewart B.A."/>
            <person name="Lee S.R."/>
            <person name="Wilamowska K."/>
            <person name="Weinberg Z."/>
            <person name="Ruzzo W.L."/>
            <person name="Wloga D."/>
            <person name="Gaertig J."/>
            <person name="Frankel J."/>
            <person name="Tsao C.-C."/>
            <person name="Gorovsky M.A."/>
            <person name="Keeling P.J."/>
            <person name="Waller R.F."/>
            <person name="Patron N.J."/>
            <person name="Cherry J.M."/>
            <person name="Stover N.A."/>
            <person name="Krieger C.J."/>
            <person name="del Toro C."/>
            <person name="Ryder H.F."/>
            <person name="Williamson S.C."/>
            <person name="Barbeau R.A."/>
            <person name="Hamilton E.P."/>
            <person name="Orias E."/>
        </authorList>
    </citation>
    <scope>NUCLEOTIDE SEQUENCE [LARGE SCALE GENOMIC DNA]</scope>
    <source>
        <strain evidence="16">SB210</strain>
    </source>
</reference>
<dbReference type="GO" id="GO:0004819">
    <property type="term" value="F:glutamine-tRNA ligase activity"/>
    <property type="evidence" value="ECO:0007669"/>
    <property type="project" value="UniProtKB-EC"/>
</dbReference>
<dbReference type="GO" id="GO:0006425">
    <property type="term" value="P:glutaminyl-tRNA aminoacylation"/>
    <property type="evidence" value="ECO:0007669"/>
    <property type="project" value="InterPro"/>
</dbReference>
<proteinExistence type="inferred from homology"/>
<dbReference type="Pfam" id="PF20974">
    <property type="entry name" value="tRNA-synt_1c_C2"/>
    <property type="match status" value="1"/>
</dbReference>
<dbReference type="eggNOG" id="KOG1148">
    <property type="taxonomic scope" value="Eukaryota"/>
</dbReference>
<dbReference type="EC" id="6.1.1.18" evidence="2"/>
<keyword evidence="3 9" id="KW-0436">Ligase</keyword>
<dbReference type="FunCoup" id="I7M6U9">
    <property type="interactions" value="648"/>
</dbReference>
<gene>
    <name evidence="15" type="ORF">TTHERM_00056140</name>
</gene>
<evidence type="ECO:0000256" key="4">
    <source>
        <dbReference type="ARBA" id="ARBA00022741"/>
    </source>
</evidence>
<accession>I7M6U9</accession>
<dbReference type="PROSITE" id="PS00178">
    <property type="entry name" value="AA_TRNA_LIGASE_I"/>
    <property type="match status" value="1"/>
</dbReference>
<dbReference type="InterPro" id="IPR042558">
    <property type="entry name" value="Gln-tRNA-synth_Ib_RNA-bd_N_1"/>
</dbReference>
<dbReference type="KEGG" id="tet:TTHERM_00056140"/>
<dbReference type="InterPro" id="IPR042559">
    <property type="entry name" value="Gln-tRNA-synth_Ib_RNA-bd_N_2"/>
</dbReference>
<comment type="catalytic activity">
    <reaction evidence="8">
        <text>tRNA(Gln) + L-glutamine + ATP = L-glutaminyl-tRNA(Gln) + AMP + diphosphate</text>
        <dbReference type="Rhea" id="RHEA:20121"/>
        <dbReference type="Rhea" id="RHEA-COMP:9662"/>
        <dbReference type="Rhea" id="RHEA-COMP:9681"/>
        <dbReference type="ChEBI" id="CHEBI:30616"/>
        <dbReference type="ChEBI" id="CHEBI:33019"/>
        <dbReference type="ChEBI" id="CHEBI:58359"/>
        <dbReference type="ChEBI" id="CHEBI:78442"/>
        <dbReference type="ChEBI" id="CHEBI:78521"/>
        <dbReference type="ChEBI" id="CHEBI:456215"/>
        <dbReference type="EC" id="6.1.1.18"/>
    </reaction>
</comment>
<evidence type="ECO:0000259" key="13">
    <source>
        <dbReference type="Pfam" id="PF04558"/>
    </source>
</evidence>
<evidence type="ECO:0000256" key="1">
    <source>
        <dbReference type="ARBA" id="ARBA00005594"/>
    </source>
</evidence>
<dbReference type="STRING" id="312017.I7M6U9"/>
<dbReference type="Pfam" id="PF03950">
    <property type="entry name" value="tRNA-synt_1c_C"/>
    <property type="match status" value="1"/>
</dbReference>
<dbReference type="SUPFAM" id="SSF52374">
    <property type="entry name" value="Nucleotidylyl transferase"/>
    <property type="match status" value="1"/>
</dbReference>
<protein>
    <recommendedName>
        <fullName evidence="2">glutamine--tRNA ligase</fullName>
        <ecNumber evidence="2">6.1.1.18</ecNumber>
    </recommendedName>
</protein>
<dbReference type="PRINTS" id="PR00987">
    <property type="entry name" value="TRNASYNTHGLU"/>
</dbReference>
<dbReference type="PANTHER" id="PTHR43097:SF4">
    <property type="entry name" value="GLUTAMINE--TRNA LIGASE"/>
    <property type="match status" value="1"/>
</dbReference>
<dbReference type="EMBL" id="GG662853">
    <property type="protein sequence ID" value="EAR87300.2"/>
    <property type="molecule type" value="Genomic_DNA"/>
</dbReference>
<dbReference type="OrthoDB" id="10250478at2759"/>
<dbReference type="Proteomes" id="UP000009168">
    <property type="component" value="Unassembled WGS sequence"/>
</dbReference>